<dbReference type="InParanoid" id="A0A517SLX7"/>
<organism evidence="3 4">
    <name type="scientific">Caulifigura coniformis</name>
    <dbReference type="NCBI Taxonomy" id="2527983"/>
    <lineage>
        <taxon>Bacteria</taxon>
        <taxon>Pseudomonadati</taxon>
        <taxon>Planctomycetota</taxon>
        <taxon>Planctomycetia</taxon>
        <taxon>Planctomycetales</taxon>
        <taxon>Planctomycetaceae</taxon>
        <taxon>Caulifigura</taxon>
    </lineage>
</organism>
<dbReference type="InterPro" id="IPR000917">
    <property type="entry name" value="Sulfatase_N"/>
</dbReference>
<proteinExistence type="inferred from homology"/>
<dbReference type="Pfam" id="PF00884">
    <property type="entry name" value="Sulfatase"/>
    <property type="match status" value="1"/>
</dbReference>
<dbReference type="OrthoDB" id="9762324at2"/>
<dbReference type="Proteomes" id="UP000315700">
    <property type="component" value="Chromosome"/>
</dbReference>
<evidence type="ECO:0000256" key="1">
    <source>
        <dbReference type="ARBA" id="ARBA00008779"/>
    </source>
</evidence>
<dbReference type="CDD" id="cd16027">
    <property type="entry name" value="SGSH"/>
    <property type="match status" value="1"/>
</dbReference>
<feature type="domain" description="Sulfatase N-terminal" evidence="2">
    <location>
        <begin position="50"/>
        <end position="341"/>
    </location>
</feature>
<dbReference type="EC" id="3.1.6.1" evidence="3"/>
<dbReference type="KEGG" id="ccos:Pan44_52030"/>
<dbReference type="GO" id="GO:0004065">
    <property type="term" value="F:arylsulfatase activity"/>
    <property type="evidence" value="ECO:0007669"/>
    <property type="project" value="UniProtKB-EC"/>
</dbReference>
<dbReference type="InterPro" id="IPR017850">
    <property type="entry name" value="Alkaline_phosphatase_core_sf"/>
</dbReference>
<protein>
    <submittedName>
        <fullName evidence="3">Arylsulfatase</fullName>
        <ecNumber evidence="3">3.1.6.1</ecNumber>
    </submittedName>
</protein>
<accession>A0A517SLX7</accession>
<name>A0A517SLX7_9PLAN</name>
<comment type="similarity">
    <text evidence="1">Belongs to the sulfatase family.</text>
</comment>
<evidence type="ECO:0000259" key="2">
    <source>
        <dbReference type="Pfam" id="PF00884"/>
    </source>
</evidence>
<dbReference type="PANTHER" id="PTHR42693">
    <property type="entry name" value="ARYLSULFATASE FAMILY MEMBER"/>
    <property type="match status" value="1"/>
</dbReference>
<dbReference type="EMBL" id="CP036271">
    <property type="protein sequence ID" value="QDT57136.1"/>
    <property type="molecule type" value="Genomic_DNA"/>
</dbReference>
<sequence>MARGYLFFTVSEFDSSCALERSVRNILWLVVVASFAFGGDPLQAVEATKPNILFVLSDDHTAAHLGCSGDTTVKTPNLDRFAGEGIRFTKMFTVAPQCVPSRAGYMTGRSAVSVRMTRFNSPLPRDVVTLPELLRKDGGYYTGVCRRSFHLDGPGGNRLGPVTRKVYQDNDLASFDERVDFLDRNSPRAQTKSKVTEFLGQVPAGKPWFLWVNFNDPHHPWDRDAVNPPYDPASIKLPPHLPDLPGVREDLARYLAEIGRADEEFQIVLDAVKAKAGLDNTLIIFAGDNGHAFPHGKGSLYDPGLNVPLLIRWAGQIKPGQVSDVLVSGEDIAPTCLEAAGLKPDPKMTGKSLLPLLKGEASSPREFIFAERGVHGSSNFTEKTRSSGYDLARCARSGRYKYIYNCTPWMTYSPVDSAGDPGWKQMVAAHEAGQLPPAIDKTYFTSPRPIFEFYDLEADPGELNNLAGKPEVAAEEKKLRSALIEKMILDWDYLPLPAE</sequence>
<dbReference type="PANTHER" id="PTHR42693:SF33">
    <property type="entry name" value="ARYLSULFATASE"/>
    <property type="match status" value="1"/>
</dbReference>
<keyword evidence="3" id="KW-0378">Hydrolase</keyword>
<reference evidence="3 4" key="1">
    <citation type="submission" date="2019-02" db="EMBL/GenBank/DDBJ databases">
        <title>Deep-cultivation of Planctomycetes and their phenomic and genomic characterization uncovers novel biology.</title>
        <authorList>
            <person name="Wiegand S."/>
            <person name="Jogler M."/>
            <person name="Boedeker C."/>
            <person name="Pinto D."/>
            <person name="Vollmers J."/>
            <person name="Rivas-Marin E."/>
            <person name="Kohn T."/>
            <person name="Peeters S.H."/>
            <person name="Heuer A."/>
            <person name="Rast P."/>
            <person name="Oberbeckmann S."/>
            <person name="Bunk B."/>
            <person name="Jeske O."/>
            <person name="Meyerdierks A."/>
            <person name="Storesund J.E."/>
            <person name="Kallscheuer N."/>
            <person name="Luecker S."/>
            <person name="Lage O.M."/>
            <person name="Pohl T."/>
            <person name="Merkel B.J."/>
            <person name="Hornburger P."/>
            <person name="Mueller R.-W."/>
            <person name="Bruemmer F."/>
            <person name="Labrenz M."/>
            <person name="Spormann A.M."/>
            <person name="Op den Camp H."/>
            <person name="Overmann J."/>
            <person name="Amann R."/>
            <person name="Jetten M.S.M."/>
            <person name="Mascher T."/>
            <person name="Medema M.H."/>
            <person name="Devos D.P."/>
            <person name="Kaster A.-K."/>
            <person name="Ovreas L."/>
            <person name="Rohde M."/>
            <person name="Galperin M.Y."/>
            <person name="Jogler C."/>
        </authorList>
    </citation>
    <scope>NUCLEOTIDE SEQUENCE [LARGE SCALE GENOMIC DNA]</scope>
    <source>
        <strain evidence="3 4">Pan44</strain>
    </source>
</reference>
<dbReference type="InterPro" id="IPR050738">
    <property type="entry name" value="Sulfatase"/>
</dbReference>
<evidence type="ECO:0000313" key="4">
    <source>
        <dbReference type="Proteomes" id="UP000315700"/>
    </source>
</evidence>
<gene>
    <name evidence="3" type="ORF">Pan44_52030</name>
</gene>
<dbReference type="AlphaFoldDB" id="A0A517SLX7"/>
<dbReference type="SUPFAM" id="SSF53649">
    <property type="entry name" value="Alkaline phosphatase-like"/>
    <property type="match status" value="1"/>
</dbReference>
<dbReference type="Gene3D" id="3.40.720.10">
    <property type="entry name" value="Alkaline Phosphatase, subunit A"/>
    <property type="match status" value="1"/>
</dbReference>
<keyword evidence="4" id="KW-1185">Reference proteome</keyword>
<evidence type="ECO:0000313" key="3">
    <source>
        <dbReference type="EMBL" id="QDT57136.1"/>
    </source>
</evidence>